<evidence type="ECO:0000313" key="14">
    <source>
        <dbReference type="Proteomes" id="UP000095237"/>
    </source>
</evidence>
<comment type="subcellular location">
    <subcellularLocation>
        <location evidence="1 9">Cytoplasm</location>
    </subcellularLocation>
</comment>
<dbReference type="NCBIfam" id="NF001399">
    <property type="entry name" value="PRK00283.1"/>
    <property type="match status" value="1"/>
</dbReference>
<keyword evidence="3 9" id="KW-0132">Cell division</keyword>
<keyword evidence="2 9" id="KW-0963">Cytoplasm</keyword>
<dbReference type="PROSITE" id="PS51900">
    <property type="entry name" value="CB"/>
    <property type="match status" value="1"/>
</dbReference>
<dbReference type="PROSITE" id="PS51898">
    <property type="entry name" value="TYR_RECOMBINASE"/>
    <property type="match status" value="1"/>
</dbReference>
<evidence type="ECO:0000256" key="2">
    <source>
        <dbReference type="ARBA" id="ARBA00022490"/>
    </source>
</evidence>
<dbReference type="InterPro" id="IPR050090">
    <property type="entry name" value="Tyrosine_recombinase_XerCD"/>
</dbReference>
<dbReference type="InterPro" id="IPR044068">
    <property type="entry name" value="CB"/>
</dbReference>
<keyword evidence="8 9" id="KW-0131">Cell cycle</keyword>
<keyword evidence="6 9" id="KW-0238">DNA-binding</keyword>
<evidence type="ECO:0000313" key="13">
    <source>
        <dbReference type="EMBL" id="OEG71368.1"/>
    </source>
</evidence>
<evidence type="ECO:0000256" key="8">
    <source>
        <dbReference type="ARBA" id="ARBA00023306"/>
    </source>
</evidence>
<protein>
    <recommendedName>
        <fullName evidence="9">Tyrosine recombinase XerC</fullName>
    </recommendedName>
</protein>
<comment type="caution">
    <text evidence="13">The sequence shown here is derived from an EMBL/GenBank/DDBJ whole genome shotgun (WGS) entry which is preliminary data.</text>
</comment>
<accession>A0A1E5IN50</accession>
<comment type="subunit">
    <text evidence="9">Forms a cyclic heterotetrameric complex composed of two molecules of XerC and two molecules of XerD.</text>
</comment>
<dbReference type="PANTHER" id="PTHR30349:SF77">
    <property type="entry name" value="TYROSINE RECOMBINASE XERC"/>
    <property type="match status" value="1"/>
</dbReference>
<evidence type="ECO:0000256" key="9">
    <source>
        <dbReference type="HAMAP-Rule" id="MF_01808"/>
    </source>
</evidence>
<evidence type="ECO:0000256" key="7">
    <source>
        <dbReference type="ARBA" id="ARBA00023172"/>
    </source>
</evidence>
<evidence type="ECO:0000256" key="6">
    <source>
        <dbReference type="ARBA" id="ARBA00023125"/>
    </source>
</evidence>
<dbReference type="AlphaFoldDB" id="A0A1E5IN50"/>
<dbReference type="GO" id="GO:0005737">
    <property type="term" value="C:cytoplasm"/>
    <property type="evidence" value="ECO:0007669"/>
    <property type="project" value="UniProtKB-SubCell"/>
</dbReference>
<feature type="active site" evidence="9">
    <location>
        <position position="262"/>
    </location>
</feature>
<proteinExistence type="inferred from homology"/>
<name>A0A1E5IN50_ENDTX</name>
<sequence length="314" mass="36735">MDKNKQNSEIENRQGGKTFGKENSEKIDSFEKYLSAVRNFSTHTLRAYKRDISDFALFLQKKRLNFSHIDKHDIREFLEELGNKKLSRATLARKLAVLRSFYKFLIINKFIKENFIESMPSRLKKDKKIPPFLTENEMQTLLNLPDLKPRGRAMIELFYSCGLRIEELVSLDLKNIDFISNIVTVTGKRNKERIVPVGDICLRSIKDYINERRNLGLPCDIRSPVFLSDHVKRLGQRTARRILHRYFVKAGFTKKVSPHTLRHTFATHILDRGCDLRSVQEMLGHKNLSSTQIYTHVTIESLKKVYKETHPRAK</sequence>
<dbReference type="CDD" id="cd00798">
    <property type="entry name" value="INT_XerDC_C"/>
    <property type="match status" value="1"/>
</dbReference>
<dbReference type="InterPro" id="IPR023009">
    <property type="entry name" value="Tyrosine_recombinase_XerC/XerD"/>
</dbReference>
<dbReference type="Pfam" id="PF02899">
    <property type="entry name" value="Phage_int_SAM_1"/>
    <property type="match status" value="1"/>
</dbReference>
<feature type="active site" evidence="9">
    <location>
        <position position="164"/>
    </location>
</feature>
<feature type="domain" description="Tyr recombinase" evidence="11">
    <location>
        <begin position="128"/>
        <end position="307"/>
    </location>
</feature>
<reference evidence="13 14" key="1">
    <citation type="submission" date="2015-11" db="EMBL/GenBank/DDBJ databases">
        <title>Evidence for parallel genomic evolution in an endosymbiosis of termite gut flagellates.</title>
        <authorList>
            <person name="Zheng H."/>
        </authorList>
    </citation>
    <scope>NUCLEOTIDE SEQUENCE [LARGE SCALE GENOMIC DNA]</scope>
    <source>
        <strain evidence="13 14">CET450</strain>
    </source>
</reference>
<dbReference type="NCBIfam" id="NF040815">
    <property type="entry name" value="recomb_XerA_Arch"/>
    <property type="match status" value="1"/>
</dbReference>
<gene>
    <name evidence="9" type="primary">xerC</name>
    <name evidence="13" type="ORF">ATZ36_14700</name>
</gene>
<dbReference type="GO" id="GO:0051301">
    <property type="term" value="P:cell division"/>
    <property type="evidence" value="ECO:0007669"/>
    <property type="project" value="UniProtKB-KW"/>
</dbReference>
<dbReference type="GO" id="GO:0009037">
    <property type="term" value="F:tyrosine-based site-specific recombinase activity"/>
    <property type="evidence" value="ECO:0007669"/>
    <property type="project" value="UniProtKB-UniRule"/>
</dbReference>
<organism evidence="13 14">
    <name type="scientific">Endomicrobium trichonymphae</name>
    <dbReference type="NCBI Taxonomy" id="1408204"/>
    <lineage>
        <taxon>Bacteria</taxon>
        <taxon>Pseudomonadati</taxon>
        <taxon>Elusimicrobiota</taxon>
        <taxon>Endomicrobiia</taxon>
        <taxon>Endomicrobiales</taxon>
        <taxon>Endomicrobiaceae</taxon>
        <taxon>Candidatus Endomicrobiellum</taxon>
    </lineage>
</organism>
<evidence type="ECO:0000256" key="4">
    <source>
        <dbReference type="ARBA" id="ARBA00022829"/>
    </source>
</evidence>
<keyword evidence="14" id="KW-1185">Reference proteome</keyword>
<dbReference type="SUPFAM" id="SSF56349">
    <property type="entry name" value="DNA breaking-rejoining enzymes"/>
    <property type="match status" value="1"/>
</dbReference>
<dbReference type="GO" id="GO:0003677">
    <property type="term" value="F:DNA binding"/>
    <property type="evidence" value="ECO:0007669"/>
    <property type="project" value="UniProtKB-UniRule"/>
</dbReference>
<dbReference type="Pfam" id="PF00589">
    <property type="entry name" value="Phage_integrase"/>
    <property type="match status" value="1"/>
</dbReference>
<dbReference type="HAMAP" id="MF_01808">
    <property type="entry name" value="Recomb_XerC_XerD"/>
    <property type="match status" value="1"/>
</dbReference>
<dbReference type="InterPro" id="IPR011010">
    <property type="entry name" value="DNA_brk_join_enz"/>
</dbReference>
<comment type="function">
    <text evidence="9">Site-specific tyrosine recombinase, which acts by catalyzing the cutting and rejoining of the recombining DNA molecules. The XerC-XerD complex is essential to convert dimers of the bacterial chromosome into monomers to permit their segregation at cell division. It also contributes to the segregational stability of plasmids.</text>
</comment>
<evidence type="ECO:0000256" key="5">
    <source>
        <dbReference type="ARBA" id="ARBA00022908"/>
    </source>
</evidence>
<comment type="similarity">
    <text evidence="9">Belongs to the 'phage' integrase family. XerC subfamily.</text>
</comment>
<feature type="active site" evidence="9">
    <location>
        <position position="188"/>
    </location>
</feature>
<dbReference type="Gene3D" id="1.10.150.130">
    <property type="match status" value="1"/>
</dbReference>
<evidence type="ECO:0000259" key="12">
    <source>
        <dbReference type="PROSITE" id="PS51900"/>
    </source>
</evidence>
<keyword evidence="4 9" id="KW-0159">Chromosome partition</keyword>
<dbReference type="PANTHER" id="PTHR30349">
    <property type="entry name" value="PHAGE INTEGRASE-RELATED"/>
    <property type="match status" value="1"/>
</dbReference>
<dbReference type="Proteomes" id="UP000095237">
    <property type="component" value="Unassembled WGS sequence"/>
</dbReference>
<feature type="region of interest" description="Disordered" evidence="10">
    <location>
        <begin position="1"/>
        <end position="22"/>
    </location>
</feature>
<dbReference type="GO" id="GO:0006313">
    <property type="term" value="P:DNA transposition"/>
    <property type="evidence" value="ECO:0007669"/>
    <property type="project" value="UniProtKB-UniRule"/>
</dbReference>
<feature type="domain" description="Core-binding (CB)" evidence="12">
    <location>
        <begin position="21"/>
        <end position="106"/>
    </location>
</feature>
<evidence type="ECO:0000256" key="1">
    <source>
        <dbReference type="ARBA" id="ARBA00004496"/>
    </source>
</evidence>
<dbReference type="Gene3D" id="1.10.443.10">
    <property type="entry name" value="Intergrase catalytic core"/>
    <property type="match status" value="1"/>
</dbReference>
<keyword evidence="5 9" id="KW-0229">DNA integration</keyword>
<evidence type="ECO:0000256" key="3">
    <source>
        <dbReference type="ARBA" id="ARBA00022618"/>
    </source>
</evidence>
<evidence type="ECO:0000259" key="11">
    <source>
        <dbReference type="PROSITE" id="PS51898"/>
    </source>
</evidence>
<dbReference type="InterPro" id="IPR010998">
    <property type="entry name" value="Integrase_recombinase_N"/>
</dbReference>
<feature type="active site" evidence="9">
    <location>
        <position position="259"/>
    </location>
</feature>
<dbReference type="EMBL" id="LNVX01000218">
    <property type="protein sequence ID" value="OEG71368.1"/>
    <property type="molecule type" value="Genomic_DNA"/>
</dbReference>
<dbReference type="InterPro" id="IPR002104">
    <property type="entry name" value="Integrase_catalytic"/>
</dbReference>
<dbReference type="GO" id="GO:0007059">
    <property type="term" value="P:chromosome segregation"/>
    <property type="evidence" value="ECO:0007669"/>
    <property type="project" value="UniProtKB-UniRule"/>
</dbReference>
<feature type="active site" description="O-(3'-phospho-DNA)-tyrosine intermediate" evidence="9">
    <location>
        <position position="294"/>
    </location>
</feature>
<evidence type="ECO:0000256" key="10">
    <source>
        <dbReference type="SAM" id="MobiDB-lite"/>
    </source>
</evidence>
<dbReference type="InterPro" id="IPR013762">
    <property type="entry name" value="Integrase-like_cat_sf"/>
</dbReference>
<feature type="active site" evidence="9">
    <location>
        <position position="285"/>
    </location>
</feature>
<dbReference type="InterPro" id="IPR004107">
    <property type="entry name" value="Integrase_SAM-like_N"/>
</dbReference>
<keyword evidence="7 9" id="KW-0233">DNA recombination</keyword>